<feature type="domain" description="HTH lysR-type" evidence="5">
    <location>
        <begin position="1"/>
        <end position="60"/>
    </location>
</feature>
<keyword evidence="3" id="KW-0238">DNA-binding</keyword>
<dbReference type="PROSITE" id="PS50931">
    <property type="entry name" value="HTH_LYSR"/>
    <property type="match status" value="1"/>
</dbReference>
<dbReference type="InterPro" id="IPR036390">
    <property type="entry name" value="WH_DNA-bd_sf"/>
</dbReference>
<dbReference type="Gene3D" id="1.10.10.10">
    <property type="entry name" value="Winged helix-like DNA-binding domain superfamily/Winged helix DNA-binding domain"/>
    <property type="match status" value="1"/>
</dbReference>
<comment type="caution">
    <text evidence="6">The sequence shown here is derived from an EMBL/GenBank/DDBJ whole genome shotgun (WGS) entry which is preliminary data.</text>
</comment>
<dbReference type="FunFam" id="1.10.10.10:FF:000001">
    <property type="entry name" value="LysR family transcriptional regulator"/>
    <property type="match status" value="1"/>
</dbReference>
<evidence type="ECO:0000256" key="3">
    <source>
        <dbReference type="ARBA" id="ARBA00023125"/>
    </source>
</evidence>
<dbReference type="SUPFAM" id="SSF46785">
    <property type="entry name" value="Winged helix' DNA-binding domain"/>
    <property type="match status" value="1"/>
</dbReference>
<evidence type="ECO:0000313" key="7">
    <source>
        <dbReference type="Proteomes" id="UP000176037"/>
    </source>
</evidence>
<evidence type="ECO:0000256" key="1">
    <source>
        <dbReference type="ARBA" id="ARBA00009437"/>
    </source>
</evidence>
<reference evidence="6 7" key="1">
    <citation type="submission" date="2016-09" db="EMBL/GenBank/DDBJ databases">
        <title>Alteromonas lipolytica, a new species isolated from sea water.</title>
        <authorList>
            <person name="Wu Y.-H."/>
            <person name="Cheng H."/>
            <person name="Xu X.-W."/>
        </authorList>
    </citation>
    <scope>NUCLEOTIDE SEQUENCE [LARGE SCALE GENOMIC DNA]</scope>
    <source>
        <strain evidence="6 7">JW12</strain>
    </source>
</reference>
<keyword evidence="4" id="KW-0804">Transcription</keyword>
<keyword evidence="2" id="KW-0805">Transcription regulation</keyword>
<organism evidence="6 7">
    <name type="scientific">Alteromonas lipolytica</name>
    <dbReference type="NCBI Taxonomy" id="1856405"/>
    <lineage>
        <taxon>Bacteria</taxon>
        <taxon>Pseudomonadati</taxon>
        <taxon>Pseudomonadota</taxon>
        <taxon>Gammaproteobacteria</taxon>
        <taxon>Alteromonadales</taxon>
        <taxon>Alteromonadaceae</taxon>
        <taxon>Alteromonas/Salinimonas group</taxon>
        <taxon>Alteromonas</taxon>
    </lineage>
</organism>
<dbReference type="Pfam" id="PF00126">
    <property type="entry name" value="HTH_1"/>
    <property type="match status" value="1"/>
</dbReference>
<dbReference type="GO" id="GO:0003700">
    <property type="term" value="F:DNA-binding transcription factor activity"/>
    <property type="evidence" value="ECO:0007669"/>
    <property type="project" value="InterPro"/>
</dbReference>
<sequence>MRENYNEILAFIAVAKERSFTRAAAKLGVTQSALSHSMRALEERLGIRLLTRTTRSVSTTEAGERILQRIAPRFEDIDTELEMLSELTDKPAGMVRISCSDHAAYNLVWPKLSPLLKDYPDIHLEVNVDNGFTNIVSSRFDAGVRLGEAVEKDMIAVKIGPEMRMAMVASPEYLAKHGTPSSPDELIEHQCIGLRMITAGGVYEWELDNGKRQVNVKSSGQVIFNHPILIRKAAIEGFGLAFLPEDMFADALAEGKLSRVLEDWCLPFPGYHLYYPNRNNHSPAFTAVVDALRYRK</sequence>
<dbReference type="GO" id="GO:0006351">
    <property type="term" value="P:DNA-templated transcription"/>
    <property type="evidence" value="ECO:0007669"/>
    <property type="project" value="TreeGrafter"/>
</dbReference>
<dbReference type="SUPFAM" id="SSF53850">
    <property type="entry name" value="Periplasmic binding protein-like II"/>
    <property type="match status" value="1"/>
</dbReference>
<dbReference type="Proteomes" id="UP000176037">
    <property type="component" value="Unassembled WGS sequence"/>
</dbReference>
<dbReference type="Gene3D" id="3.40.190.290">
    <property type="match status" value="1"/>
</dbReference>
<dbReference type="Pfam" id="PF03466">
    <property type="entry name" value="LysR_substrate"/>
    <property type="match status" value="1"/>
</dbReference>
<dbReference type="AlphaFoldDB" id="A0A1E8FJR2"/>
<evidence type="ECO:0000256" key="4">
    <source>
        <dbReference type="ARBA" id="ARBA00023163"/>
    </source>
</evidence>
<name>A0A1E8FJR2_9ALTE</name>
<dbReference type="InterPro" id="IPR000847">
    <property type="entry name" value="LysR_HTH_N"/>
</dbReference>
<dbReference type="CDD" id="cd08474">
    <property type="entry name" value="PBP2_CrgA_like_5"/>
    <property type="match status" value="1"/>
</dbReference>
<gene>
    <name evidence="6" type="ORF">BFC17_08480</name>
</gene>
<dbReference type="GO" id="GO:0043565">
    <property type="term" value="F:sequence-specific DNA binding"/>
    <property type="evidence" value="ECO:0007669"/>
    <property type="project" value="TreeGrafter"/>
</dbReference>
<comment type="similarity">
    <text evidence="1">Belongs to the LysR transcriptional regulatory family.</text>
</comment>
<dbReference type="OrthoDB" id="9786526at2"/>
<dbReference type="InterPro" id="IPR036388">
    <property type="entry name" value="WH-like_DNA-bd_sf"/>
</dbReference>
<keyword evidence="7" id="KW-1185">Reference proteome</keyword>
<dbReference type="InterPro" id="IPR058163">
    <property type="entry name" value="LysR-type_TF_proteobact-type"/>
</dbReference>
<accession>A0A1E8FJR2</accession>
<dbReference type="InterPro" id="IPR005119">
    <property type="entry name" value="LysR_subst-bd"/>
</dbReference>
<dbReference type="EMBL" id="MJIC01000002">
    <property type="protein sequence ID" value="OFI36154.1"/>
    <property type="molecule type" value="Genomic_DNA"/>
</dbReference>
<evidence type="ECO:0000259" key="5">
    <source>
        <dbReference type="PROSITE" id="PS50931"/>
    </source>
</evidence>
<dbReference type="STRING" id="1856405.BFC17_08480"/>
<dbReference type="PANTHER" id="PTHR30537">
    <property type="entry name" value="HTH-TYPE TRANSCRIPTIONAL REGULATOR"/>
    <property type="match status" value="1"/>
</dbReference>
<dbReference type="FunFam" id="3.40.190.290:FF:000012">
    <property type="entry name" value="Transcriptional regulator, LysR family"/>
    <property type="match status" value="1"/>
</dbReference>
<dbReference type="PANTHER" id="PTHR30537:SF1">
    <property type="entry name" value="HTH-TYPE TRANSCRIPTIONAL REGULATOR PGRR"/>
    <property type="match status" value="1"/>
</dbReference>
<evidence type="ECO:0000313" key="6">
    <source>
        <dbReference type="EMBL" id="OFI36154.1"/>
    </source>
</evidence>
<evidence type="ECO:0000256" key="2">
    <source>
        <dbReference type="ARBA" id="ARBA00023015"/>
    </source>
</evidence>
<protein>
    <submittedName>
        <fullName evidence="6">LysR family transcriptional regulator</fullName>
    </submittedName>
</protein>
<proteinExistence type="inferred from homology"/>
<dbReference type="PRINTS" id="PR00039">
    <property type="entry name" value="HTHLYSR"/>
</dbReference>
<dbReference type="RefSeq" id="WP_070174561.1">
    <property type="nucleotide sequence ID" value="NZ_BMJR01000007.1"/>
</dbReference>